<dbReference type="InterPro" id="IPR011053">
    <property type="entry name" value="Single_hybrid_motif"/>
</dbReference>
<gene>
    <name evidence="2" type="ORF">DICPUDRAFT_80907</name>
</gene>
<reference evidence="3" key="1">
    <citation type="journal article" date="2011" name="Genome Biol.">
        <title>Comparative genomics of the social amoebae Dictyostelium discoideum and Dictyostelium purpureum.</title>
        <authorList>
            <consortium name="US DOE Joint Genome Institute (JGI-PGF)"/>
            <person name="Sucgang R."/>
            <person name="Kuo A."/>
            <person name="Tian X."/>
            <person name="Salerno W."/>
            <person name="Parikh A."/>
            <person name="Feasley C.L."/>
            <person name="Dalin E."/>
            <person name="Tu H."/>
            <person name="Huang E."/>
            <person name="Barry K."/>
            <person name="Lindquist E."/>
            <person name="Shapiro H."/>
            <person name="Bruce D."/>
            <person name="Schmutz J."/>
            <person name="Salamov A."/>
            <person name="Fey P."/>
            <person name="Gaudet P."/>
            <person name="Anjard C."/>
            <person name="Babu M.M."/>
            <person name="Basu S."/>
            <person name="Bushmanova Y."/>
            <person name="van der Wel H."/>
            <person name="Katoh-Kurasawa M."/>
            <person name="Dinh C."/>
            <person name="Coutinho P.M."/>
            <person name="Saito T."/>
            <person name="Elias M."/>
            <person name="Schaap P."/>
            <person name="Kay R.R."/>
            <person name="Henrissat B."/>
            <person name="Eichinger L."/>
            <person name="Rivero F."/>
            <person name="Putnam N.H."/>
            <person name="West C.M."/>
            <person name="Loomis W.F."/>
            <person name="Chisholm R.L."/>
            <person name="Shaulsky G."/>
            <person name="Strassmann J.E."/>
            <person name="Queller D.C."/>
            <person name="Kuspa A."/>
            <person name="Grigoriev I.V."/>
        </authorList>
    </citation>
    <scope>NUCLEOTIDE SEQUENCE [LARGE SCALE GENOMIC DNA]</scope>
    <source>
        <strain evidence="3">QSDP1</strain>
    </source>
</reference>
<organism evidence="2 3">
    <name type="scientific">Dictyostelium purpureum</name>
    <name type="common">Slime mold</name>
    <dbReference type="NCBI Taxonomy" id="5786"/>
    <lineage>
        <taxon>Eukaryota</taxon>
        <taxon>Amoebozoa</taxon>
        <taxon>Evosea</taxon>
        <taxon>Eumycetozoa</taxon>
        <taxon>Dictyostelia</taxon>
        <taxon>Dictyosteliales</taxon>
        <taxon>Dictyosteliaceae</taxon>
        <taxon>Dictyostelium</taxon>
    </lineage>
</organism>
<keyword evidence="3" id="KW-1185">Reference proteome</keyword>
<dbReference type="STRING" id="5786.F0ZRW4"/>
<accession>F0ZRW4</accession>
<dbReference type="Gene3D" id="2.40.50.100">
    <property type="match status" value="1"/>
</dbReference>
<dbReference type="eggNOG" id="KOG3373">
    <property type="taxonomic scope" value="Eukaryota"/>
</dbReference>
<dbReference type="SUPFAM" id="SSF51230">
    <property type="entry name" value="Single hybrid motif"/>
    <property type="match status" value="1"/>
</dbReference>
<dbReference type="Pfam" id="PF01597">
    <property type="entry name" value="GCV_H"/>
    <property type="match status" value="1"/>
</dbReference>
<dbReference type="KEGG" id="dpp:DICPUDRAFT_80907"/>
<dbReference type="InterPro" id="IPR033753">
    <property type="entry name" value="GCV_H/Fam206"/>
</dbReference>
<evidence type="ECO:0000313" key="2">
    <source>
        <dbReference type="EMBL" id="EGC33311.1"/>
    </source>
</evidence>
<dbReference type="OrthoDB" id="10264154at2759"/>
<dbReference type="InterPro" id="IPR000089">
    <property type="entry name" value="Biotin_lipoyl"/>
</dbReference>
<sequence>MISITKLKNITKNIILFNNYCTTVRYTDHHQWVTLEGDKGSIGISSVADQRLGEVIYVELPSVGEKFKTNQPIGTIQSGKDVWEIISPMNVVVENVNTNLKAAPETLSVDTPLFSFKSSDYETFDNLMTKEEYEVYVRNENKKK</sequence>
<evidence type="ECO:0000313" key="3">
    <source>
        <dbReference type="Proteomes" id="UP000001064"/>
    </source>
</evidence>
<dbReference type="RefSeq" id="XP_003290167.1">
    <property type="nucleotide sequence ID" value="XM_003290119.1"/>
</dbReference>
<protein>
    <recommendedName>
        <fullName evidence="1">Lipoyl-binding domain-containing protein</fullName>
    </recommendedName>
</protein>
<dbReference type="GeneID" id="10504513"/>
<dbReference type="PANTHER" id="PTHR11715:SF3">
    <property type="entry name" value="GLYCINE CLEAVAGE SYSTEM H PROTEIN-RELATED"/>
    <property type="match status" value="1"/>
</dbReference>
<dbReference type="PROSITE" id="PS50968">
    <property type="entry name" value="BIOTINYL_LIPOYL"/>
    <property type="match status" value="1"/>
</dbReference>
<dbReference type="GO" id="GO:0005960">
    <property type="term" value="C:glycine cleavage complex"/>
    <property type="evidence" value="ECO:0000318"/>
    <property type="project" value="GO_Central"/>
</dbReference>
<dbReference type="EMBL" id="GL871148">
    <property type="protein sequence ID" value="EGC33311.1"/>
    <property type="molecule type" value="Genomic_DNA"/>
</dbReference>
<feature type="domain" description="Lipoyl-binding" evidence="1">
    <location>
        <begin position="39"/>
        <end position="117"/>
    </location>
</feature>
<dbReference type="Proteomes" id="UP000001064">
    <property type="component" value="Unassembled WGS sequence"/>
</dbReference>
<proteinExistence type="predicted"/>
<dbReference type="GO" id="GO:0019464">
    <property type="term" value="P:glycine decarboxylation via glycine cleavage system"/>
    <property type="evidence" value="ECO:0000318"/>
    <property type="project" value="GO_Central"/>
</dbReference>
<dbReference type="AlphaFoldDB" id="F0ZRW4"/>
<dbReference type="InParanoid" id="F0ZRW4"/>
<dbReference type="GO" id="GO:0005739">
    <property type="term" value="C:mitochondrion"/>
    <property type="evidence" value="ECO:0000318"/>
    <property type="project" value="GO_Central"/>
</dbReference>
<dbReference type="PANTHER" id="PTHR11715">
    <property type="entry name" value="GLYCINE CLEAVAGE SYSTEM H PROTEIN"/>
    <property type="match status" value="1"/>
</dbReference>
<dbReference type="VEuPathDB" id="AmoebaDB:DICPUDRAFT_80907"/>
<dbReference type="InterPro" id="IPR002930">
    <property type="entry name" value="GCV_H"/>
</dbReference>
<dbReference type="CDD" id="cd06848">
    <property type="entry name" value="GCS_H"/>
    <property type="match status" value="1"/>
</dbReference>
<evidence type="ECO:0000259" key="1">
    <source>
        <dbReference type="PROSITE" id="PS50968"/>
    </source>
</evidence>
<name>F0ZRW4_DICPU</name>